<accession>A0ABS1TGK7</accession>
<keyword evidence="1" id="KW-0472">Membrane</keyword>
<keyword evidence="1" id="KW-0812">Transmembrane</keyword>
<gene>
    <name evidence="2" type="primary">spoIIIAF</name>
    <name evidence="2" type="ORF">JK636_19570</name>
</gene>
<evidence type="ECO:0000256" key="1">
    <source>
        <dbReference type="SAM" id="Phobius"/>
    </source>
</evidence>
<dbReference type="RefSeq" id="WP_202750653.1">
    <property type="nucleotide sequence ID" value="NZ_JAESWC010000018.1"/>
</dbReference>
<dbReference type="InterPro" id="IPR014245">
    <property type="entry name" value="Spore_III_AF"/>
</dbReference>
<dbReference type="Proteomes" id="UP000632377">
    <property type="component" value="Unassembled WGS sequence"/>
</dbReference>
<name>A0ABS1TGK7_9CLOT</name>
<feature type="transmembrane region" description="Helical" evidence="1">
    <location>
        <begin position="7"/>
        <end position="28"/>
    </location>
</feature>
<evidence type="ECO:0000313" key="3">
    <source>
        <dbReference type="Proteomes" id="UP000632377"/>
    </source>
</evidence>
<sequence>MIDGLRNWIIEICTAVIFITAVEMILPNNNLKKYAKFVLGLILITVLINPIIKLFDKNFDLAAYTNKAYEYMDEKKYENDVEKYKQEGMNKTVSVFKENVENLCKEKLKEEFPRNNYKVDAAVDYDKSSDSVYVKNVKVGIKDGTIESVKKIDIGSKGAAASSNPSINDERSRLMKSYLSKELKISESSIEVYKN</sequence>
<dbReference type="EMBL" id="JAESWC010000018">
    <property type="protein sequence ID" value="MBL4937912.1"/>
    <property type="molecule type" value="Genomic_DNA"/>
</dbReference>
<organism evidence="2 3">
    <name type="scientific">Clostridium rhizosphaerae</name>
    <dbReference type="NCBI Taxonomy" id="2803861"/>
    <lineage>
        <taxon>Bacteria</taxon>
        <taxon>Bacillati</taxon>
        <taxon>Bacillota</taxon>
        <taxon>Clostridia</taxon>
        <taxon>Eubacteriales</taxon>
        <taxon>Clostridiaceae</taxon>
        <taxon>Clostridium</taxon>
    </lineage>
</organism>
<comment type="caution">
    <text evidence="2">The sequence shown here is derived from an EMBL/GenBank/DDBJ whole genome shotgun (WGS) entry which is preliminary data.</text>
</comment>
<keyword evidence="3" id="KW-1185">Reference proteome</keyword>
<evidence type="ECO:0000313" key="2">
    <source>
        <dbReference type="EMBL" id="MBL4937912.1"/>
    </source>
</evidence>
<feature type="transmembrane region" description="Helical" evidence="1">
    <location>
        <begin position="34"/>
        <end position="52"/>
    </location>
</feature>
<dbReference type="NCBIfam" id="TIGR02896">
    <property type="entry name" value="spore_III_AF"/>
    <property type="match status" value="1"/>
</dbReference>
<keyword evidence="1" id="KW-1133">Transmembrane helix</keyword>
<proteinExistence type="predicted"/>
<dbReference type="Pfam" id="PF09581">
    <property type="entry name" value="Spore_III_AF"/>
    <property type="match status" value="1"/>
</dbReference>
<reference evidence="2 3" key="1">
    <citation type="submission" date="2021-01" db="EMBL/GenBank/DDBJ databases">
        <title>Genome public.</title>
        <authorList>
            <person name="Liu C."/>
            <person name="Sun Q."/>
        </authorList>
    </citation>
    <scope>NUCLEOTIDE SEQUENCE [LARGE SCALE GENOMIC DNA]</scope>
    <source>
        <strain evidence="2 3">YIM B02515</strain>
    </source>
</reference>
<protein>
    <submittedName>
        <fullName evidence="2">Stage III sporulation protein AF</fullName>
    </submittedName>
</protein>